<proteinExistence type="predicted"/>
<dbReference type="Proteomes" id="UP001152531">
    <property type="component" value="Unassembled WGS sequence"/>
</dbReference>
<organism evidence="1 2">
    <name type="scientific">[Candida] jaroonii</name>
    <dbReference type="NCBI Taxonomy" id="467808"/>
    <lineage>
        <taxon>Eukaryota</taxon>
        <taxon>Fungi</taxon>
        <taxon>Dikarya</taxon>
        <taxon>Ascomycota</taxon>
        <taxon>Saccharomycotina</taxon>
        <taxon>Pichiomycetes</taxon>
        <taxon>Debaryomycetaceae</taxon>
        <taxon>Yamadazyma</taxon>
    </lineage>
</organism>
<name>A0ACA9YBR6_9ASCO</name>
<protein>
    <submittedName>
        <fullName evidence="1">Uncharacterized protein</fullName>
    </submittedName>
</protein>
<keyword evidence="2" id="KW-1185">Reference proteome</keyword>
<reference evidence="1" key="1">
    <citation type="submission" date="2022-06" db="EMBL/GenBank/DDBJ databases">
        <authorList>
            <person name="Legras J.-L."/>
            <person name="Devillers H."/>
            <person name="Grondin C."/>
        </authorList>
    </citation>
    <scope>NUCLEOTIDE SEQUENCE</scope>
    <source>
        <strain evidence="1">CLIB 1444</strain>
    </source>
</reference>
<evidence type="ECO:0000313" key="2">
    <source>
        <dbReference type="Proteomes" id="UP001152531"/>
    </source>
</evidence>
<comment type="caution">
    <text evidence="1">The sequence shown here is derived from an EMBL/GenBank/DDBJ whole genome shotgun (WGS) entry which is preliminary data.</text>
</comment>
<evidence type="ECO:0000313" key="1">
    <source>
        <dbReference type="EMBL" id="CAH6722503.1"/>
    </source>
</evidence>
<accession>A0ACA9YBR6</accession>
<gene>
    <name evidence="1" type="ORF">CLIB1444_09S05006</name>
</gene>
<dbReference type="EMBL" id="CALSDN010000009">
    <property type="protein sequence ID" value="CAH6722503.1"/>
    <property type="molecule type" value="Genomic_DNA"/>
</dbReference>
<sequence>MSTLYNLNPHSRLKIHKKRSKNIHNAQNDRSGIKDYNVGSLFIMDDIYRENTLFSDLQVKFDYGDDNYDVLIDPEDYKYDEDQDLISVDFLNNFPIYESPASISSLDDYKPSNSFFYMSTLDGFNDLVDRGFSDICN</sequence>